<keyword evidence="8 14" id="KW-0863">Zinc-finger</keyword>
<dbReference type="AlphaFoldDB" id="A0AAN9J135"/>
<protein>
    <recommendedName>
        <fullName evidence="4">RING-type E3 ubiquitin transferase</fullName>
        <ecNumber evidence="4">2.3.2.27</ecNumber>
    </recommendedName>
</protein>
<dbReference type="EMBL" id="JAYWIO010000001">
    <property type="protein sequence ID" value="KAK7289844.1"/>
    <property type="molecule type" value="Genomic_DNA"/>
</dbReference>
<feature type="compositionally biased region" description="Low complexity" evidence="15">
    <location>
        <begin position="242"/>
        <end position="251"/>
    </location>
</feature>
<gene>
    <name evidence="18" type="ORF">RIF29_03814</name>
</gene>
<reference evidence="18 19" key="1">
    <citation type="submission" date="2024-01" db="EMBL/GenBank/DDBJ databases">
        <title>The genomes of 5 underutilized Papilionoideae crops provide insights into root nodulation and disease resistanc.</title>
        <authorList>
            <person name="Yuan L."/>
        </authorList>
    </citation>
    <scope>NUCLEOTIDE SEQUENCE [LARGE SCALE GENOMIC DNA]</scope>
    <source>
        <strain evidence="18">ZHUSHIDOU_FW_LH</strain>
        <tissue evidence="18">Leaf</tissue>
    </source>
</reference>
<proteinExistence type="inferred from homology"/>
<comment type="subcellular location">
    <subcellularLocation>
        <location evidence="2">Membrane</location>
        <topology evidence="2">Single-pass membrane protein</topology>
    </subcellularLocation>
</comment>
<evidence type="ECO:0000259" key="17">
    <source>
        <dbReference type="PROSITE" id="PS50089"/>
    </source>
</evidence>
<dbReference type="Proteomes" id="UP001372338">
    <property type="component" value="Unassembled WGS sequence"/>
</dbReference>
<dbReference type="GO" id="GO:0016567">
    <property type="term" value="P:protein ubiquitination"/>
    <property type="evidence" value="ECO:0007669"/>
    <property type="project" value="InterPro"/>
</dbReference>
<dbReference type="InterPro" id="IPR001841">
    <property type="entry name" value="Znf_RING"/>
</dbReference>
<name>A0AAN9J135_CROPI</name>
<evidence type="ECO:0000256" key="16">
    <source>
        <dbReference type="SAM" id="Phobius"/>
    </source>
</evidence>
<keyword evidence="19" id="KW-1185">Reference proteome</keyword>
<keyword evidence="10" id="KW-0862">Zinc</keyword>
<keyword evidence="6 16" id="KW-0812">Transmembrane</keyword>
<feature type="region of interest" description="Disordered" evidence="15">
    <location>
        <begin position="229"/>
        <end position="261"/>
    </location>
</feature>
<evidence type="ECO:0000256" key="15">
    <source>
        <dbReference type="SAM" id="MobiDB-lite"/>
    </source>
</evidence>
<evidence type="ECO:0000256" key="2">
    <source>
        <dbReference type="ARBA" id="ARBA00004167"/>
    </source>
</evidence>
<organism evidence="18 19">
    <name type="scientific">Crotalaria pallida</name>
    <name type="common">Smooth rattlebox</name>
    <name type="synonym">Crotalaria striata</name>
    <dbReference type="NCBI Taxonomy" id="3830"/>
    <lineage>
        <taxon>Eukaryota</taxon>
        <taxon>Viridiplantae</taxon>
        <taxon>Streptophyta</taxon>
        <taxon>Embryophyta</taxon>
        <taxon>Tracheophyta</taxon>
        <taxon>Spermatophyta</taxon>
        <taxon>Magnoliopsida</taxon>
        <taxon>eudicotyledons</taxon>
        <taxon>Gunneridae</taxon>
        <taxon>Pentapetalae</taxon>
        <taxon>rosids</taxon>
        <taxon>fabids</taxon>
        <taxon>Fabales</taxon>
        <taxon>Fabaceae</taxon>
        <taxon>Papilionoideae</taxon>
        <taxon>50 kb inversion clade</taxon>
        <taxon>genistoids sensu lato</taxon>
        <taxon>core genistoids</taxon>
        <taxon>Crotalarieae</taxon>
        <taxon>Crotalaria</taxon>
    </lineage>
</organism>
<accession>A0AAN9J135</accession>
<comment type="similarity">
    <text evidence="13">Belongs to the RING-type zinc finger family. ATL subfamily.</text>
</comment>
<evidence type="ECO:0000256" key="8">
    <source>
        <dbReference type="ARBA" id="ARBA00022771"/>
    </source>
</evidence>
<evidence type="ECO:0000256" key="10">
    <source>
        <dbReference type="ARBA" id="ARBA00022833"/>
    </source>
</evidence>
<comment type="caution">
    <text evidence="18">The sequence shown here is derived from an EMBL/GenBank/DDBJ whole genome shotgun (WGS) entry which is preliminary data.</text>
</comment>
<dbReference type="PANTHER" id="PTHR46913">
    <property type="entry name" value="RING-H2 FINGER PROTEIN ATL16"/>
    <property type="match status" value="1"/>
</dbReference>
<evidence type="ECO:0000256" key="5">
    <source>
        <dbReference type="ARBA" id="ARBA00022679"/>
    </source>
</evidence>
<sequence>MLNQSNSSNKTNINSLSQMFQNIFSDNSNIMLAAIISLLLVILFVLLLHLYAKWFLFQAQAQARERRRRRRRITTVTVSDVLGPARFHHFHSFNIQDSPLSSSNTKGLDSSTIASIPMFMYEASVAEEEQEQGDGDNDDDNKVKLKQELECVICLSAFEDGEMGKCLPKCGHGFHVECIDMWLTSHSNCPICRAPIVVGIVHENHSHVGSVGEVDDDNASALVEIVVVDDATPSSETRESNNESGNESNDSAGVSGSVTEDDSSLLFGCSLKRMLSKVFPSSNLNELHS</sequence>
<keyword evidence="5" id="KW-0808">Transferase</keyword>
<dbReference type="GO" id="GO:0016020">
    <property type="term" value="C:membrane"/>
    <property type="evidence" value="ECO:0007669"/>
    <property type="project" value="UniProtKB-SubCell"/>
</dbReference>
<dbReference type="SMART" id="SM00184">
    <property type="entry name" value="RING"/>
    <property type="match status" value="1"/>
</dbReference>
<evidence type="ECO:0000256" key="4">
    <source>
        <dbReference type="ARBA" id="ARBA00012483"/>
    </source>
</evidence>
<evidence type="ECO:0000313" key="18">
    <source>
        <dbReference type="EMBL" id="KAK7289844.1"/>
    </source>
</evidence>
<evidence type="ECO:0000256" key="3">
    <source>
        <dbReference type="ARBA" id="ARBA00004906"/>
    </source>
</evidence>
<comment type="pathway">
    <text evidence="3">Protein modification; protein ubiquitination.</text>
</comment>
<keyword evidence="11 16" id="KW-1133">Transmembrane helix</keyword>
<feature type="domain" description="RING-type" evidence="17">
    <location>
        <begin position="151"/>
        <end position="193"/>
    </location>
</feature>
<dbReference type="InterPro" id="IPR044600">
    <property type="entry name" value="ATL1/ATL16-like"/>
</dbReference>
<dbReference type="InterPro" id="IPR013083">
    <property type="entry name" value="Znf_RING/FYVE/PHD"/>
</dbReference>
<dbReference type="EC" id="2.3.2.27" evidence="4"/>
<keyword evidence="9" id="KW-0833">Ubl conjugation pathway</keyword>
<keyword evidence="7" id="KW-0479">Metal-binding</keyword>
<comment type="catalytic activity">
    <reaction evidence="1">
        <text>S-ubiquitinyl-[E2 ubiquitin-conjugating enzyme]-L-cysteine + [acceptor protein]-L-lysine = [E2 ubiquitin-conjugating enzyme]-L-cysteine + N(6)-ubiquitinyl-[acceptor protein]-L-lysine.</text>
        <dbReference type="EC" id="2.3.2.27"/>
    </reaction>
</comment>
<evidence type="ECO:0000256" key="9">
    <source>
        <dbReference type="ARBA" id="ARBA00022786"/>
    </source>
</evidence>
<dbReference type="PANTHER" id="PTHR46913:SF1">
    <property type="entry name" value="RING-H2 FINGER PROTEIN ATL16"/>
    <property type="match status" value="1"/>
</dbReference>
<evidence type="ECO:0000256" key="11">
    <source>
        <dbReference type="ARBA" id="ARBA00022989"/>
    </source>
</evidence>
<dbReference type="CDD" id="cd16461">
    <property type="entry name" value="RING-H2_EL5-like"/>
    <property type="match status" value="1"/>
</dbReference>
<evidence type="ECO:0000313" key="19">
    <source>
        <dbReference type="Proteomes" id="UP001372338"/>
    </source>
</evidence>
<evidence type="ECO:0000256" key="14">
    <source>
        <dbReference type="PROSITE-ProRule" id="PRU00175"/>
    </source>
</evidence>
<dbReference type="GO" id="GO:0061630">
    <property type="term" value="F:ubiquitin protein ligase activity"/>
    <property type="evidence" value="ECO:0007669"/>
    <property type="project" value="UniProtKB-EC"/>
</dbReference>
<evidence type="ECO:0000256" key="13">
    <source>
        <dbReference type="ARBA" id="ARBA00024209"/>
    </source>
</evidence>
<dbReference type="Pfam" id="PF13639">
    <property type="entry name" value="zf-RING_2"/>
    <property type="match status" value="1"/>
</dbReference>
<dbReference type="Gene3D" id="3.30.40.10">
    <property type="entry name" value="Zinc/RING finger domain, C3HC4 (zinc finger)"/>
    <property type="match status" value="1"/>
</dbReference>
<feature type="transmembrane region" description="Helical" evidence="16">
    <location>
        <begin position="30"/>
        <end position="52"/>
    </location>
</feature>
<evidence type="ECO:0000256" key="7">
    <source>
        <dbReference type="ARBA" id="ARBA00022723"/>
    </source>
</evidence>
<keyword evidence="12 16" id="KW-0472">Membrane</keyword>
<evidence type="ECO:0000256" key="6">
    <source>
        <dbReference type="ARBA" id="ARBA00022692"/>
    </source>
</evidence>
<evidence type="ECO:0000256" key="1">
    <source>
        <dbReference type="ARBA" id="ARBA00000900"/>
    </source>
</evidence>
<dbReference type="PROSITE" id="PS50089">
    <property type="entry name" value="ZF_RING_2"/>
    <property type="match status" value="1"/>
</dbReference>
<evidence type="ECO:0000256" key="12">
    <source>
        <dbReference type="ARBA" id="ARBA00023136"/>
    </source>
</evidence>
<dbReference type="GO" id="GO:0008270">
    <property type="term" value="F:zinc ion binding"/>
    <property type="evidence" value="ECO:0007669"/>
    <property type="project" value="UniProtKB-KW"/>
</dbReference>
<dbReference type="SUPFAM" id="SSF57850">
    <property type="entry name" value="RING/U-box"/>
    <property type="match status" value="1"/>
</dbReference>